<dbReference type="InterPro" id="IPR036554">
    <property type="entry name" value="GHMP_kinase_C_sf"/>
</dbReference>
<evidence type="ECO:0000256" key="3">
    <source>
        <dbReference type="ARBA" id="ARBA00022741"/>
    </source>
</evidence>
<dbReference type="GO" id="GO:0043793">
    <property type="term" value="F:beta-ribofuranosylaminobenzene 5'-phosphate synthase activity"/>
    <property type="evidence" value="ECO:0007669"/>
    <property type="project" value="UniProtKB-EC"/>
</dbReference>
<dbReference type="AlphaFoldDB" id="A0A832WRH0"/>
<dbReference type="InterPro" id="IPR014721">
    <property type="entry name" value="Ribsml_uS5_D2-typ_fold_subgr"/>
</dbReference>
<sequence length="328" mass="35040">MVRVRSVSRIHVTLIDLHGGLGRVDGSVGVTLEGPRIELEVEPTGEGVKVDGEGEIAEKAERAARKVLDLYGIEGGVRIEVVRRYPEHVGLGSGTQATLSAAVGTLEAHGVEHYDVRELADALGRGGTSGIGVAAFERGGFIVDGGHVFGPGGKEEFKPSAASGEVPPAPVISRLEVPEDWRFVLAIPEVERGAHGDKEVNIFKRYCPVPAREVGEICRWILMVMMPAVVEDDPEDFGRAVDAIQDLGFKRVEVGLQHPVVREMMEVARSAGAYGAGLSSFGPTVYAVCDSPSARDVAQELEMYMREEGIGGEVSVSEPRNEGFEVTG</sequence>
<name>A0A832WRH0_9EURY</name>
<dbReference type="PANTHER" id="PTHR20861:SF6">
    <property type="entry name" value="BETA-RIBOFURANOSYLPHENOL 5'-PHOSPHATE SYNTHASE"/>
    <property type="match status" value="1"/>
</dbReference>
<comment type="pathway">
    <text evidence="5">Cofactor biosynthesis; 5,6,7,8-tetrahydromethanopterin biosynthesis.</text>
</comment>
<keyword evidence="5" id="KW-0328">Glycosyltransferase</keyword>
<feature type="domain" description="GHMP kinase N-terminal" evidence="6">
    <location>
        <begin position="60"/>
        <end position="140"/>
    </location>
</feature>
<organism evidence="8 9">
    <name type="scientific">Methanopyrus kandleri</name>
    <dbReference type="NCBI Taxonomy" id="2320"/>
    <lineage>
        <taxon>Archaea</taxon>
        <taxon>Methanobacteriati</taxon>
        <taxon>Methanobacteriota</taxon>
        <taxon>Methanomada group</taxon>
        <taxon>Methanopyri</taxon>
        <taxon>Methanopyrales</taxon>
        <taxon>Methanopyraceae</taxon>
        <taxon>Methanopyrus</taxon>
    </lineage>
</organism>
<feature type="domain" description="GHMP kinase C-terminal" evidence="7">
    <location>
        <begin position="225"/>
        <end position="301"/>
    </location>
</feature>
<reference evidence="8" key="1">
    <citation type="journal article" date="2020" name="bioRxiv">
        <title>A rank-normalized archaeal taxonomy based on genome phylogeny resolves widespread incomplete and uneven classifications.</title>
        <authorList>
            <person name="Rinke C."/>
            <person name="Chuvochina M."/>
            <person name="Mussig A.J."/>
            <person name="Chaumeil P.-A."/>
            <person name="Waite D.W."/>
            <person name="Whitman W.B."/>
            <person name="Parks D.H."/>
            <person name="Hugenholtz P."/>
        </authorList>
    </citation>
    <scope>NUCLEOTIDE SEQUENCE</scope>
    <source>
        <strain evidence="8">UBA8853</strain>
    </source>
</reference>
<dbReference type="GO" id="GO:0008652">
    <property type="term" value="P:amino acid biosynthetic process"/>
    <property type="evidence" value="ECO:0007669"/>
    <property type="project" value="UniProtKB-KW"/>
</dbReference>
<evidence type="ECO:0000256" key="2">
    <source>
        <dbReference type="ARBA" id="ARBA00022679"/>
    </source>
</evidence>
<comment type="subunit">
    <text evidence="5">Homodimer.</text>
</comment>
<dbReference type="InterPro" id="IPR020568">
    <property type="entry name" value="Ribosomal_Su5_D2-typ_SF"/>
</dbReference>
<dbReference type="Pfam" id="PF08544">
    <property type="entry name" value="GHMP_kinases_C"/>
    <property type="match status" value="1"/>
</dbReference>
<accession>A0A832WRH0</accession>
<dbReference type="InterPro" id="IPR006204">
    <property type="entry name" value="GHMP_kinase_N_dom"/>
</dbReference>
<evidence type="ECO:0000259" key="6">
    <source>
        <dbReference type="Pfam" id="PF00288"/>
    </source>
</evidence>
<dbReference type="OMA" id="YGQSSWG"/>
<evidence type="ECO:0000313" key="8">
    <source>
        <dbReference type="EMBL" id="HII70221.1"/>
    </source>
</evidence>
<dbReference type="EMBL" id="DUJS01000002">
    <property type="protein sequence ID" value="HII70221.1"/>
    <property type="molecule type" value="Genomic_DNA"/>
</dbReference>
<comment type="catalytic activity">
    <reaction evidence="5">
        <text>5-phospho-alpha-D-ribose 1-diphosphate + 4-hydroxybenzoate + H(+) = 4-(beta-D-ribofuranosyl)phenol 5'-phosphate + CO2 + diphosphate</text>
        <dbReference type="Rhea" id="RHEA:48556"/>
        <dbReference type="ChEBI" id="CHEBI:15378"/>
        <dbReference type="ChEBI" id="CHEBI:16526"/>
        <dbReference type="ChEBI" id="CHEBI:17879"/>
        <dbReference type="ChEBI" id="CHEBI:33019"/>
        <dbReference type="ChEBI" id="CHEBI:58017"/>
        <dbReference type="ChEBI" id="CHEBI:82767"/>
        <dbReference type="EC" id="2.4.2.54"/>
    </reaction>
</comment>
<dbReference type="NCBIfam" id="TIGR00144">
    <property type="entry name" value="beta_RFAP_syn"/>
    <property type="match status" value="1"/>
</dbReference>
<evidence type="ECO:0000256" key="1">
    <source>
        <dbReference type="ARBA" id="ARBA00022605"/>
    </source>
</evidence>
<dbReference type="NCBIfam" id="NF040726">
    <property type="entry name" value="BetaRFA-P_synth"/>
    <property type="match status" value="1"/>
</dbReference>
<evidence type="ECO:0000256" key="5">
    <source>
        <dbReference type="PIRNR" id="PIRNR004884"/>
    </source>
</evidence>
<comment type="function">
    <text evidence="5">Catalyzes the condensation of 4-aminobenzoate (pABA) with 5-phospho-alpha-D-ribose 1-diphosphate (PRPP) to produce beta-ribofuranosylaminobenzene 5'-phosphate (beta-RFA-P).</text>
</comment>
<dbReference type="Proteomes" id="UP000619545">
    <property type="component" value="Unassembled WGS sequence"/>
</dbReference>
<comment type="similarity">
    <text evidence="5">Belongs to the beta-RFA-P synthase family.</text>
</comment>
<keyword evidence="3" id="KW-0547">Nucleotide-binding</keyword>
<dbReference type="Gene3D" id="3.30.70.890">
    <property type="entry name" value="GHMP kinase, C-terminal domain"/>
    <property type="match status" value="1"/>
</dbReference>
<dbReference type="InterPro" id="IPR053442">
    <property type="entry name" value="Beta-RFA-P_synthase"/>
</dbReference>
<dbReference type="EC" id="2.4.2.54" evidence="5"/>
<dbReference type="GeneID" id="1476659"/>
<keyword evidence="4" id="KW-0067">ATP-binding</keyword>
<evidence type="ECO:0000259" key="7">
    <source>
        <dbReference type="Pfam" id="PF08544"/>
    </source>
</evidence>
<dbReference type="SUPFAM" id="SSF54211">
    <property type="entry name" value="Ribosomal protein S5 domain 2-like"/>
    <property type="match status" value="1"/>
</dbReference>
<dbReference type="UniPathway" id="UPA00065"/>
<keyword evidence="2 5" id="KW-0808">Transferase</keyword>
<dbReference type="PANTHER" id="PTHR20861">
    <property type="entry name" value="HOMOSERINE/4-DIPHOSPHOCYTIDYL-2-C-METHYL-D-ERYTHRITOL KINASE"/>
    <property type="match status" value="1"/>
</dbReference>
<dbReference type="Pfam" id="PF00288">
    <property type="entry name" value="GHMP_kinases_N"/>
    <property type="match status" value="1"/>
</dbReference>
<dbReference type="RefSeq" id="WP_011018928.1">
    <property type="nucleotide sequence ID" value="NZ_DUJS01000002.1"/>
</dbReference>
<dbReference type="PIRSF" id="PIRSF004884">
    <property type="entry name" value="Sugar_kin_arch"/>
    <property type="match status" value="1"/>
</dbReference>
<gene>
    <name evidence="8" type="ORF">HA336_03190</name>
</gene>
<dbReference type="InterPro" id="IPR013750">
    <property type="entry name" value="GHMP_kinase_C_dom"/>
</dbReference>
<proteinExistence type="inferred from homology"/>
<dbReference type="SUPFAM" id="SSF55060">
    <property type="entry name" value="GHMP Kinase, C-terminal domain"/>
    <property type="match status" value="1"/>
</dbReference>
<dbReference type="GO" id="GO:0005524">
    <property type="term" value="F:ATP binding"/>
    <property type="evidence" value="ECO:0007669"/>
    <property type="project" value="UniProtKB-UniRule"/>
</dbReference>
<protein>
    <recommendedName>
        <fullName evidence="5">Beta-ribofuranosylaminobenzene 5'-phosphate synthase</fullName>
        <shortName evidence="5">Beta-RFA-P synthase</shortName>
        <ecNumber evidence="5">2.4.2.54</ecNumber>
    </recommendedName>
</protein>
<comment type="caution">
    <text evidence="8">The sequence shown here is derived from an EMBL/GenBank/DDBJ whole genome shotgun (WGS) entry which is preliminary data.</text>
</comment>
<evidence type="ECO:0000256" key="4">
    <source>
        <dbReference type="ARBA" id="ARBA00022840"/>
    </source>
</evidence>
<evidence type="ECO:0000313" key="9">
    <source>
        <dbReference type="Proteomes" id="UP000619545"/>
    </source>
</evidence>
<dbReference type="Gene3D" id="3.30.230.10">
    <property type="match status" value="1"/>
</dbReference>
<dbReference type="InterPro" id="IPR004422">
    <property type="entry name" value="RFAP_synthase"/>
</dbReference>
<keyword evidence="1" id="KW-0028">Amino-acid biosynthesis</keyword>